<reference evidence="3" key="1">
    <citation type="journal article" date="2006" name="PLoS Biol.">
        <title>Macronuclear genome sequence of the ciliate Tetrahymena thermophila, a model eukaryote.</title>
        <authorList>
            <person name="Eisen J.A."/>
            <person name="Coyne R.S."/>
            <person name="Wu M."/>
            <person name="Wu D."/>
            <person name="Thiagarajan M."/>
            <person name="Wortman J.R."/>
            <person name="Badger J.H."/>
            <person name="Ren Q."/>
            <person name="Amedeo P."/>
            <person name="Jones K.M."/>
            <person name="Tallon L.J."/>
            <person name="Delcher A.L."/>
            <person name="Salzberg S.L."/>
            <person name="Silva J.C."/>
            <person name="Haas B.J."/>
            <person name="Majoros W.H."/>
            <person name="Farzad M."/>
            <person name="Carlton J.M."/>
            <person name="Smith R.K. Jr."/>
            <person name="Garg J."/>
            <person name="Pearlman R.E."/>
            <person name="Karrer K.M."/>
            <person name="Sun L."/>
            <person name="Manning G."/>
            <person name="Elde N.C."/>
            <person name="Turkewitz A.P."/>
            <person name="Asai D.J."/>
            <person name="Wilkes D.E."/>
            <person name="Wang Y."/>
            <person name="Cai H."/>
            <person name="Collins K."/>
            <person name="Stewart B.A."/>
            <person name="Lee S.R."/>
            <person name="Wilamowska K."/>
            <person name="Weinberg Z."/>
            <person name="Ruzzo W.L."/>
            <person name="Wloga D."/>
            <person name="Gaertig J."/>
            <person name="Frankel J."/>
            <person name="Tsao C.-C."/>
            <person name="Gorovsky M.A."/>
            <person name="Keeling P.J."/>
            <person name="Waller R.F."/>
            <person name="Patron N.J."/>
            <person name="Cherry J.M."/>
            <person name="Stover N.A."/>
            <person name="Krieger C.J."/>
            <person name="del Toro C."/>
            <person name="Ryder H.F."/>
            <person name="Williamson S.C."/>
            <person name="Barbeau R.A."/>
            <person name="Hamilton E.P."/>
            <person name="Orias E."/>
        </authorList>
    </citation>
    <scope>NUCLEOTIDE SEQUENCE [LARGE SCALE GENOMIC DNA]</scope>
    <source>
        <strain evidence="3">SB210</strain>
    </source>
</reference>
<proteinExistence type="predicted"/>
<evidence type="ECO:0000256" key="1">
    <source>
        <dbReference type="SAM" id="MobiDB-lite"/>
    </source>
</evidence>
<keyword evidence="3" id="KW-1185">Reference proteome</keyword>
<name>I7MED5_TETTS</name>
<dbReference type="InParanoid" id="I7MED5"/>
<dbReference type="KEGG" id="tet:TTHERM_00128920"/>
<protein>
    <submittedName>
        <fullName evidence="2">Uncharacterized protein</fullName>
    </submittedName>
</protein>
<feature type="region of interest" description="Disordered" evidence="1">
    <location>
        <begin position="228"/>
        <end position="255"/>
    </location>
</feature>
<dbReference type="RefSeq" id="XP_001016373.1">
    <property type="nucleotide sequence ID" value="XM_001016373.3"/>
</dbReference>
<dbReference type="HOGENOM" id="CLU_1091867_0_0_1"/>
<feature type="compositionally biased region" description="Basic and acidic residues" evidence="1">
    <location>
        <begin position="236"/>
        <end position="255"/>
    </location>
</feature>
<organism evidence="2 3">
    <name type="scientific">Tetrahymena thermophila (strain SB210)</name>
    <dbReference type="NCBI Taxonomy" id="312017"/>
    <lineage>
        <taxon>Eukaryota</taxon>
        <taxon>Sar</taxon>
        <taxon>Alveolata</taxon>
        <taxon>Ciliophora</taxon>
        <taxon>Intramacronucleata</taxon>
        <taxon>Oligohymenophorea</taxon>
        <taxon>Hymenostomatida</taxon>
        <taxon>Tetrahymenina</taxon>
        <taxon>Tetrahymenidae</taxon>
        <taxon>Tetrahymena</taxon>
    </lineage>
</organism>
<feature type="region of interest" description="Disordered" evidence="1">
    <location>
        <begin position="45"/>
        <end position="71"/>
    </location>
</feature>
<dbReference type="GeneID" id="7839724"/>
<evidence type="ECO:0000313" key="3">
    <source>
        <dbReference type="Proteomes" id="UP000009168"/>
    </source>
</evidence>
<feature type="compositionally biased region" description="Polar residues" evidence="1">
    <location>
        <begin position="165"/>
        <end position="180"/>
    </location>
</feature>
<sequence>MASLTKEQIFKKIIQNRAYREQILAEEQPNFEQIIKQIKQEHLQKQKKKIDQSQEGKKSQQAQGDQSNENQQKYSELIEIWNNINQQINGLDATKVNISPLLQFFHQAQAQITQMTSTDIQRSNEAFNSLQSLNSSQLPDNIVAPQVSSGQANTQIAQIQQQANSETLSSNQTINFEGSSSESTFQLAQAQNNQLNQLNLLNVEPIQNASDISNSSQNSLKSLITQLNASNVQPIEEEKKDEQNQSEHEHSQTQD</sequence>
<dbReference type="AlphaFoldDB" id="I7MED5"/>
<dbReference type="EMBL" id="GG662699">
    <property type="protein sequence ID" value="EAR96128.1"/>
    <property type="molecule type" value="Genomic_DNA"/>
</dbReference>
<feature type="region of interest" description="Disordered" evidence="1">
    <location>
        <begin position="160"/>
        <end position="180"/>
    </location>
</feature>
<dbReference type="Proteomes" id="UP000009168">
    <property type="component" value="Unassembled WGS sequence"/>
</dbReference>
<evidence type="ECO:0000313" key="2">
    <source>
        <dbReference type="EMBL" id="EAR96128.1"/>
    </source>
</evidence>
<feature type="compositionally biased region" description="Basic and acidic residues" evidence="1">
    <location>
        <begin position="45"/>
        <end position="58"/>
    </location>
</feature>
<accession>I7MED5</accession>
<gene>
    <name evidence="2" type="ORF">TTHERM_00128920</name>
</gene>
<feature type="compositionally biased region" description="Polar residues" evidence="1">
    <location>
        <begin position="59"/>
        <end position="71"/>
    </location>
</feature>